<dbReference type="InterPro" id="IPR027417">
    <property type="entry name" value="P-loop_NTPase"/>
</dbReference>
<dbReference type="AlphaFoldDB" id="X0RWV7"/>
<accession>X0RWV7</accession>
<protein>
    <recommendedName>
        <fullName evidence="2">NACHT domain-containing protein</fullName>
    </recommendedName>
</protein>
<dbReference type="Gene3D" id="3.40.50.300">
    <property type="entry name" value="P-loop containing nucleotide triphosphate hydrolases"/>
    <property type="match status" value="1"/>
</dbReference>
<reference evidence="3" key="1">
    <citation type="journal article" date="2014" name="Front. Microbiol.">
        <title>High frequency of phylogenetically diverse reductive dehalogenase-homologous genes in deep subseafloor sedimentary metagenomes.</title>
        <authorList>
            <person name="Kawai M."/>
            <person name="Futagami T."/>
            <person name="Toyoda A."/>
            <person name="Takaki Y."/>
            <person name="Nishi S."/>
            <person name="Hori S."/>
            <person name="Arai W."/>
            <person name="Tsubouchi T."/>
            <person name="Morono Y."/>
            <person name="Uchiyama I."/>
            <person name="Ito T."/>
            <person name="Fujiyama A."/>
            <person name="Inagaki F."/>
            <person name="Takami H."/>
        </authorList>
    </citation>
    <scope>NUCLEOTIDE SEQUENCE</scope>
    <source>
        <strain evidence="3">Expedition CK06-06</strain>
    </source>
</reference>
<gene>
    <name evidence="3" type="ORF">S01H1_05408</name>
</gene>
<dbReference type="InterPro" id="IPR007111">
    <property type="entry name" value="NACHT_NTPase"/>
</dbReference>
<dbReference type="PROSITE" id="PS50837">
    <property type="entry name" value="NACHT"/>
    <property type="match status" value="1"/>
</dbReference>
<evidence type="ECO:0000259" key="2">
    <source>
        <dbReference type="PROSITE" id="PS50837"/>
    </source>
</evidence>
<dbReference type="Pfam" id="PF05729">
    <property type="entry name" value="NACHT"/>
    <property type="match status" value="1"/>
</dbReference>
<feature type="domain" description="NACHT" evidence="2">
    <location>
        <begin position="207"/>
        <end position="317"/>
    </location>
</feature>
<comment type="caution">
    <text evidence="3">The sequence shown here is derived from an EMBL/GenBank/DDBJ whole genome shotgun (WGS) entry which is preliminary data.</text>
</comment>
<feature type="non-terminal residue" evidence="3">
    <location>
        <position position="490"/>
    </location>
</feature>
<feature type="region of interest" description="Disordered" evidence="1">
    <location>
        <begin position="176"/>
        <end position="195"/>
    </location>
</feature>
<dbReference type="EMBL" id="BARS01002819">
    <property type="protein sequence ID" value="GAF73293.1"/>
    <property type="molecule type" value="Genomic_DNA"/>
</dbReference>
<evidence type="ECO:0000313" key="3">
    <source>
        <dbReference type="EMBL" id="GAF73293.1"/>
    </source>
</evidence>
<feature type="non-terminal residue" evidence="3">
    <location>
        <position position="1"/>
    </location>
</feature>
<evidence type="ECO:0000256" key="1">
    <source>
        <dbReference type="SAM" id="MobiDB-lite"/>
    </source>
</evidence>
<dbReference type="SUPFAM" id="SSF52540">
    <property type="entry name" value="P-loop containing nucleoside triphosphate hydrolases"/>
    <property type="match status" value="1"/>
</dbReference>
<organism evidence="3">
    <name type="scientific">marine sediment metagenome</name>
    <dbReference type="NCBI Taxonomy" id="412755"/>
    <lineage>
        <taxon>unclassified sequences</taxon>
        <taxon>metagenomes</taxon>
        <taxon>ecological metagenomes</taxon>
    </lineage>
</organism>
<name>X0RWV7_9ZZZZ</name>
<proteinExistence type="predicted"/>
<sequence length="490" mass="56616">FRNDLAEWLLYWDLRQAEEAKERLQRTMADTLRQSGATDEQVDTFRREFFSFVDNVVFEDSRLARWRHHLGLMAIKDNQDEILRRLREDDGEYEPRRLKEALDSYRELALRVCDIIDLAGLPEDDRHLAMQRFVLRQLYIPVRVETEAAAPAGVPEGSEETLDQWEDERRTQRLLAAGRSAVQEGKPQSDRERDDRIPVGEILETNGRLVILGDPGAGKTTLARWFATAYLLRLKHDPDLAQLPDVASLPERDWVPVMIRCRELPGGAHSCAFEDVLGHLIRIHEVPSVLRSALLALFRRRLEEGSALLIIDGLDEIQDPMLRARFCRRIEALAAAYDKAPILVTSRIVGYREMPFRMGKGFCHAKISDLRVPEMDEFAYRWAAATEPEQRRTSCAEDLIVNIHSTERVQRLAGNPMLLTTLALVHRKIGRLPQRRADLYREALQVLLNWRGEIDERLDWYEAVPQLEYVAYAMCDQGVQQLSRQKGEFQ</sequence>